<dbReference type="InterPro" id="IPR021109">
    <property type="entry name" value="Peptidase_aspartic_dom_sf"/>
</dbReference>
<dbReference type="GO" id="GO:0008270">
    <property type="term" value="F:zinc ion binding"/>
    <property type="evidence" value="ECO:0007669"/>
    <property type="project" value="UniProtKB-KW"/>
</dbReference>
<feature type="compositionally biased region" description="Polar residues" evidence="2">
    <location>
        <begin position="249"/>
        <end position="263"/>
    </location>
</feature>
<dbReference type="PROSITE" id="PS00141">
    <property type="entry name" value="ASP_PROTEASE"/>
    <property type="match status" value="1"/>
</dbReference>
<sequence length="463" mass="53150">MNSPGNQQLSVDVSELIKAMLEQNRLREEQMRNLVDKLMEQNQNCLTTTSFVPNYLQLIQNFDGETGDTGVADEWLSALCTAAKLNNWPDTYTMEAARSNLSGPAKQWYLSHMEELKNFDDFRKLFKVTFTSEESITNIWKRMYDRVQGEKESVFNYYHEKVRLCRKLKLNEDETKKIVCVGLRSRDLVTALLSSSRNTEPELLADIRMFMEVQAEHSGRVDHTRPKEIVVKPSTTSTTNNKWHKTKSNEQGNLNIPTVPTKTNNFKPKEYSPKCYNCQLFGHIARDCTRTKRPFKCSKCSIEGHTAKNCTATKSEVTLVNSNLHQTPTNCYIKHVFINNSNEPVSGLVDTGSAFSIIRKSVAEKFKLVVTPKEVKMWVYGNTQPVTSYGESQATLCIDTVKELVECVIVDDELQKYDVIVGRTFVDKENVTFIKTNDQLHFAYGMKFRFEDSEIRKKICILQ</sequence>
<dbReference type="InterPro" id="IPR001969">
    <property type="entry name" value="Aspartic_peptidase_AS"/>
</dbReference>
<dbReference type="Pfam" id="PF13650">
    <property type="entry name" value="Asp_protease_2"/>
    <property type="match status" value="1"/>
</dbReference>
<evidence type="ECO:0000313" key="4">
    <source>
        <dbReference type="EMBL" id="CAI6354996.1"/>
    </source>
</evidence>
<reference evidence="4 5" key="1">
    <citation type="submission" date="2023-01" db="EMBL/GenBank/DDBJ databases">
        <authorList>
            <person name="Whitehead M."/>
        </authorList>
    </citation>
    <scope>NUCLEOTIDE SEQUENCE [LARGE SCALE GENOMIC DNA]</scope>
</reference>
<dbReference type="PROSITE" id="PS50158">
    <property type="entry name" value="ZF_CCHC"/>
    <property type="match status" value="1"/>
</dbReference>
<keyword evidence="1" id="KW-0863">Zinc-finger</keyword>
<dbReference type="Pfam" id="PF03732">
    <property type="entry name" value="Retrotrans_gag"/>
    <property type="match status" value="1"/>
</dbReference>
<dbReference type="Proteomes" id="UP001160148">
    <property type="component" value="Unassembled WGS sequence"/>
</dbReference>
<comment type="caution">
    <text evidence="4">The sequence shown here is derived from an EMBL/GenBank/DDBJ whole genome shotgun (WGS) entry which is preliminary data.</text>
</comment>
<dbReference type="EMBL" id="CARXXK010000002">
    <property type="protein sequence ID" value="CAI6354996.1"/>
    <property type="molecule type" value="Genomic_DNA"/>
</dbReference>
<dbReference type="SUPFAM" id="SSF57756">
    <property type="entry name" value="Retrovirus zinc finger-like domains"/>
    <property type="match status" value="1"/>
</dbReference>
<evidence type="ECO:0000259" key="3">
    <source>
        <dbReference type="PROSITE" id="PS50158"/>
    </source>
</evidence>
<dbReference type="InterPro" id="IPR005162">
    <property type="entry name" value="Retrotrans_gag_dom"/>
</dbReference>
<dbReference type="SMART" id="SM00343">
    <property type="entry name" value="ZnF_C2HC"/>
    <property type="match status" value="2"/>
</dbReference>
<keyword evidence="1" id="KW-0479">Metal-binding</keyword>
<proteinExistence type="predicted"/>
<organism evidence="4 5">
    <name type="scientific">Macrosiphum euphorbiae</name>
    <name type="common">potato aphid</name>
    <dbReference type="NCBI Taxonomy" id="13131"/>
    <lineage>
        <taxon>Eukaryota</taxon>
        <taxon>Metazoa</taxon>
        <taxon>Ecdysozoa</taxon>
        <taxon>Arthropoda</taxon>
        <taxon>Hexapoda</taxon>
        <taxon>Insecta</taxon>
        <taxon>Pterygota</taxon>
        <taxon>Neoptera</taxon>
        <taxon>Paraneoptera</taxon>
        <taxon>Hemiptera</taxon>
        <taxon>Sternorrhyncha</taxon>
        <taxon>Aphidomorpha</taxon>
        <taxon>Aphidoidea</taxon>
        <taxon>Aphididae</taxon>
        <taxon>Macrosiphini</taxon>
        <taxon>Macrosiphum</taxon>
    </lineage>
</organism>
<dbReference type="CDD" id="cd00303">
    <property type="entry name" value="retropepsin_like"/>
    <property type="match status" value="1"/>
</dbReference>
<evidence type="ECO:0000256" key="2">
    <source>
        <dbReference type="SAM" id="MobiDB-lite"/>
    </source>
</evidence>
<dbReference type="PANTHER" id="PTHR33223:SF6">
    <property type="entry name" value="CCHC-TYPE DOMAIN-CONTAINING PROTEIN"/>
    <property type="match status" value="1"/>
</dbReference>
<dbReference type="PANTHER" id="PTHR33223">
    <property type="entry name" value="CCHC-TYPE DOMAIN-CONTAINING PROTEIN"/>
    <property type="match status" value="1"/>
</dbReference>
<dbReference type="Gene3D" id="2.40.70.10">
    <property type="entry name" value="Acid Proteases"/>
    <property type="match status" value="1"/>
</dbReference>
<dbReference type="SUPFAM" id="SSF50630">
    <property type="entry name" value="Acid proteases"/>
    <property type="match status" value="1"/>
</dbReference>
<keyword evidence="1" id="KW-0862">Zinc</keyword>
<name>A0AAV0WGX9_9HEMI</name>
<dbReference type="GO" id="GO:0006508">
    <property type="term" value="P:proteolysis"/>
    <property type="evidence" value="ECO:0007669"/>
    <property type="project" value="InterPro"/>
</dbReference>
<dbReference type="AlphaFoldDB" id="A0AAV0WGX9"/>
<dbReference type="GO" id="GO:0004190">
    <property type="term" value="F:aspartic-type endopeptidase activity"/>
    <property type="evidence" value="ECO:0007669"/>
    <property type="project" value="InterPro"/>
</dbReference>
<protein>
    <recommendedName>
        <fullName evidence="3">CCHC-type domain-containing protein</fullName>
    </recommendedName>
</protein>
<dbReference type="Pfam" id="PF00098">
    <property type="entry name" value="zf-CCHC"/>
    <property type="match status" value="1"/>
</dbReference>
<gene>
    <name evidence="4" type="ORF">MEUPH1_LOCUS10905</name>
</gene>
<dbReference type="Gene3D" id="4.10.60.10">
    <property type="entry name" value="Zinc finger, CCHC-type"/>
    <property type="match status" value="1"/>
</dbReference>
<evidence type="ECO:0000313" key="5">
    <source>
        <dbReference type="Proteomes" id="UP001160148"/>
    </source>
</evidence>
<feature type="region of interest" description="Disordered" evidence="2">
    <location>
        <begin position="234"/>
        <end position="263"/>
    </location>
</feature>
<accession>A0AAV0WGX9</accession>
<feature type="domain" description="CCHC-type" evidence="3">
    <location>
        <begin position="274"/>
        <end position="290"/>
    </location>
</feature>
<keyword evidence="5" id="KW-1185">Reference proteome</keyword>
<evidence type="ECO:0000256" key="1">
    <source>
        <dbReference type="PROSITE-ProRule" id="PRU00047"/>
    </source>
</evidence>
<dbReference type="GO" id="GO:0003676">
    <property type="term" value="F:nucleic acid binding"/>
    <property type="evidence" value="ECO:0007669"/>
    <property type="project" value="InterPro"/>
</dbReference>
<dbReference type="InterPro" id="IPR036875">
    <property type="entry name" value="Znf_CCHC_sf"/>
</dbReference>
<dbReference type="InterPro" id="IPR001878">
    <property type="entry name" value="Znf_CCHC"/>
</dbReference>